<sequence length="753" mass="88656">MDEELLAAVEEQRYTEVKRELEKKLKRSPESIFYKALRAYVRLCTGQTTSARKDAEELAKMTTTDTRVLKILRDMFSRLGEPEQTIQIYEAVIQKYRLPNVIETLYDDSFLAFDTEWMTRAAKLLYKHFDLTKYAQKLAMCVHISSSSEDDIREAVKALKKHNLVENPHDVYLLTQLQMKTLEFEEVVRILLSFPQKNLVLTLTYLDALRQSKSWQKLFDECSLLIFKQKFDDYDTWKLLIFSAHELSMPKDEVEALVTQGTRNGLLARIHLDKMYGTCALESIKKYYTHYKAKPCCFSDLSAFELPKEFVDMLAQERNELHKKATFSDEEVSVLTNLELFTNNRDNTSIDWAMFQTKEPYKFLDVYIPHLVQSYPPLSIPEILSKTLHLQAFAEKNPENFMIRSWLLNLYSDLGIPTLARTTYHDYLKIKMMQHDTLSYKLLLTPSPDNLQFLVNIYRFYITTDAETNHYLKKGNSECLWTNLRDLYQFGMRFKFSVSRHLLVVQILRMSRFLQESTYHDYFMNDLKCNKWLYLADDLALHDNRDFTSDYNLRFKTAATDVYSAERKQWAKYVQLHYAVQLIMYASDQGEFYKIVELFDKWLAQDAYRSTLQPFELRLFEIYLAIFKIAQANGAQRKKLLDFVTKELKFQTLLLSLILDISPISKEFATIIFGLAELATLEFWRVVQEKRLKAPLAAFKKQLQDYLKSRPQLKEFQKLRADIDTSGLDEEFACARLDSLEKSIEKCYYNTGV</sequence>
<gene>
    <name evidence="1" type="ORF">METBISCDRAFT_15691</name>
</gene>
<dbReference type="SUPFAM" id="SSF48452">
    <property type="entry name" value="TPR-like"/>
    <property type="match status" value="1"/>
</dbReference>
<dbReference type="Proteomes" id="UP000268321">
    <property type="component" value="Unassembled WGS sequence"/>
</dbReference>
<proteinExistence type="predicted"/>
<evidence type="ECO:0000313" key="2">
    <source>
        <dbReference type="Proteomes" id="UP000268321"/>
    </source>
</evidence>
<dbReference type="Gene3D" id="1.25.40.10">
    <property type="entry name" value="Tetratricopeptide repeat domain"/>
    <property type="match status" value="1"/>
</dbReference>
<reference evidence="2" key="1">
    <citation type="journal article" date="2018" name="Nat. Microbiol.">
        <title>Leveraging single-cell genomics to expand the fungal tree of life.</title>
        <authorList>
            <person name="Ahrendt S.R."/>
            <person name="Quandt C.A."/>
            <person name="Ciobanu D."/>
            <person name="Clum A."/>
            <person name="Salamov A."/>
            <person name="Andreopoulos B."/>
            <person name="Cheng J.F."/>
            <person name="Woyke T."/>
            <person name="Pelin A."/>
            <person name="Henrissat B."/>
            <person name="Reynolds N.K."/>
            <person name="Benny G.L."/>
            <person name="Smith M.E."/>
            <person name="James T.Y."/>
            <person name="Grigoriev I.V."/>
        </authorList>
    </citation>
    <scope>NUCLEOTIDE SEQUENCE [LARGE SCALE GENOMIC DNA]</scope>
    <source>
        <strain evidence="2">Baker2002</strain>
    </source>
</reference>
<evidence type="ECO:0000313" key="1">
    <source>
        <dbReference type="EMBL" id="RKP30730.1"/>
    </source>
</evidence>
<dbReference type="AlphaFoldDB" id="A0A4P9ZFI2"/>
<dbReference type="InterPro" id="IPR019183">
    <property type="entry name" value="NAA25_NatB_aux_su"/>
</dbReference>
<organism evidence="1 2">
    <name type="scientific">Metschnikowia bicuspidata</name>
    <dbReference type="NCBI Taxonomy" id="27322"/>
    <lineage>
        <taxon>Eukaryota</taxon>
        <taxon>Fungi</taxon>
        <taxon>Dikarya</taxon>
        <taxon>Ascomycota</taxon>
        <taxon>Saccharomycotina</taxon>
        <taxon>Pichiomycetes</taxon>
        <taxon>Metschnikowiaceae</taxon>
        <taxon>Metschnikowia</taxon>
    </lineage>
</organism>
<dbReference type="InterPro" id="IPR011990">
    <property type="entry name" value="TPR-like_helical_dom_sf"/>
</dbReference>
<dbReference type="Pfam" id="PF09797">
    <property type="entry name" value="NatB_MDM20"/>
    <property type="match status" value="2"/>
</dbReference>
<accession>A0A4P9ZFI2</accession>
<dbReference type="OrthoDB" id="1874341at2759"/>
<keyword evidence="2" id="KW-1185">Reference proteome</keyword>
<protein>
    <submittedName>
        <fullName evidence="1">Uncharacterized protein</fullName>
    </submittedName>
</protein>
<name>A0A4P9ZFI2_9ASCO</name>
<dbReference type="EMBL" id="ML004453">
    <property type="protein sequence ID" value="RKP30730.1"/>
    <property type="molecule type" value="Genomic_DNA"/>
</dbReference>